<sequence>MKKSRKRSRGRGTRCPKTRFISRLSLLSLSLSSFLSAVKLTCLRCLGLDPTEIRDGKPRTDRSSANRRSYPLVMCIFVQIRVHALVCIREREKKKKKPRDCHSETTGQSLCRFSTRSYYLYICRFTLLQKRD</sequence>
<dbReference type="AlphaFoldDB" id="A0AAW2EN74"/>
<proteinExistence type="predicted"/>
<evidence type="ECO:0000313" key="2">
    <source>
        <dbReference type="Proteomes" id="UP001430953"/>
    </source>
</evidence>
<protein>
    <recommendedName>
        <fullName evidence="3">Secreted protein</fullName>
    </recommendedName>
</protein>
<dbReference type="Proteomes" id="UP001430953">
    <property type="component" value="Unassembled WGS sequence"/>
</dbReference>
<comment type="caution">
    <text evidence="1">The sequence shown here is derived from an EMBL/GenBank/DDBJ whole genome shotgun (WGS) entry which is preliminary data.</text>
</comment>
<reference evidence="1 2" key="1">
    <citation type="submission" date="2023-03" db="EMBL/GenBank/DDBJ databases">
        <title>High recombination rates correlate with genetic variation in Cardiocondyla obscurior ants.</title>
        <authorList>
            <person name="Errbii M."/>
        </authorList>
    </citation>
    <scope>NUCLEOTIDE SEQUENCE [LARGE SCALE GENOMIC DNA]</scope>
    <source>
        <strain evidence="1">Alpha-2009</strain>
        <tissue evidence="1">Whole body</tissue>
    </source>
</reference>
<gene>
    <name evidence="1" type="ORF">PUN28_017385</name>
</gene>
<evidence type="ECO:0000313" key="1">
    <source>
        <dbReference type="EMBL" id="KAL0104597.1"/>
    </source>
</evidence>
<name>A0AAW2EN74_9HYME</name>
<accession>A0AAW2EN74</accession>
<keyword evidence="2" id="KW-1185">Reference proteome</keyword>
<dbReference type="EMBL" id="JADYXP020000020">
    <property type="protein sequence ID" value="KAL0104597.1"/>
    <property type="molecule type" value="Genomic_DNA"/>
</dbReference>
<evidence type="ECO:0008006" key="3">
    <source>
        <dbReference type="Google" id="ProtNLM"/>
    </source>
</evidence>
<organism evidence="1 2">
    <name type="scientific">Cardiocondyla obscurior</name>
    <dbReference type="NCBI Taxonomy" id="286306"/>
    <lineage>
        <taxon>Eukaryota</taxon>
        <taxon>Metazoa</taxon>
        <taxon>Ecdysozoa</taxon>
        <taxon>Arthropoda</taxon>
        <taxon>Hexapoda</taxon>
        <taxon>Insecta</taxon>
        <taxon>Pterygota</taxon>
        <taxon>Neoptera</taxon>
        <taxon>Endopterygota</taxon>
        <taxon>Hymenoptera</taxon>
        <taxon>Apocrita</taxon>
        <taxon>Aculeata</taxon>
        <taxon>Formicoidea</taxon>
        <taxon>Formicidae</taxon>
        <taxon>Myrmicinae</taxon>
        <taxon>Cardiocondyla</taxon>
    </lineage>
</organism>